<dbReference type="Proteomes" id="UP000031366">
    <property type="component" value="Unassembled WGS sequence"/>
</dbReference>
<dbReference type="OrthoDB" id="1708132at2"/>
<dbReference type="InterPro" id="IPR024209">
    <property type="entry name" value="CDIF630_02480-like"/>
</dbReference>
<dbReference type="RefSeq" id="WP_069187810.1">
    <property type="nucleotide sequence ID" value="NZ_AYSO01000017.1"/>
</dbReference>
<dbReference type="EMBL" id="AYSO01000017">
    <property type="protein sequence ID" value="KIE46442.1"/>
    <property type="molecule type" value="Genomic_DNA"/>
</dbReference>
<dbReference type="AlphaFoldDB" id="A0A0C1QZA8"/>
<gene>
    <name evidence="1" type="ORF">U732_1860</name>
</gene>
<accession>A0A0C1QZA8</accession>
<name>A0A0C1QZA8_9CLOT</name>
<reference evidence="1 2" key="1">
    <citation type="journal article" date="2015" name="Infect. Genet. Evol.">
        <title>Genomic sequences of six botulinum neurotoxin-producing strains representing three clostridial species illustrate the mobility and diversity of botulinum neurotoxin genes.</title>
        <authorList>
            <person name="Smith T.J."/>
            <person name="Hill K.K."/>
            <person name="Xie G."/>
            <person name="Foley B.T."/>
            <person name="Williamson C.H."/>
            <person name="Foster J.T."/>
            <person name="Johnson S.L."/>
            <person name="Chertkov O."/>
            <person name="Teshima H."/>
            <person name="Gibbons H.S."/>
            <person name="Johnsky L.A."/>
            <person name="Karavis M.A."/>
            <person name="Smith L.A."/>
        </authorList>
    </citation>
    <scope>NUCLEOTIDE SEQUENCE [LARGE SCALE GENOMIC DNA]</scope>
    <source>
        <strain evidence="1 2">CDC 2741</strain>
    </source>
</reference>
<dbReference type="Pfam" id="PF12655">
    <property type="entry name" value="CDIF630_02480-like"/>
    <property type="match status" value="1"/>
</dbReference>
<keyword evidence="2" id="KW-1185">Reference proteome</keyword>
<sequence length="55" mass="6226">MEKDKVKDSCMEVPIEKHETAAWANIHKTKPVSRVTVPSEISVKNAKEYVDGNEK</sequence>
<evidence type="ECO:0008006" key="3">
    <source>
        <dbReference type="Google" id="ProtNLM"/>
    </source>
</evidence>
<evidence type="ECO:0000313" key="1">
    <source>
        <dbReference type="EMBL" id="KIE46442.1"/>
    </source>
</evidence>
<organism evidence="1 2">
    <name type="scientific">Clostridium argentinense CDC 2741</name>
    <dbReference type="NCBI Taxonomy" id="1418104"/>
    <lineage>
        <taxon>Bacteria</taxon>
        <taxon>Bacillati</taxon>
        <taxon>Bacillota</taxon>
        <taxon>Clostridia</taxon>
        <taxon>Eubacteriales</taxon>
        <taxon>Clostridiaceae</taxon>
        <taxon>Clostridium</taxon>
    </lineage>
</organism>
<proteinExistence type="predicted"/>
<dbReference type="STRING" id="29341.RSJ17_16205"/>
<comment type="caution">
    <text evidence="1">The sequence shown here is derived from an EMBL/GenBank/DDBJ whole genome shotgun (WGS) entry which is preliminary data.</text>
</comment>
<evidence type="ECO:0000313" key="2">
    <source>
        <dbReference type="Proteomes" id="UP000031366"/>
    </source>
</evidence>
<protein>
    <recommendedName>
        <fullName evidence="3">DUF3787 domain-containing protein</fullName>
    </recommendedName>
</protein>